<dbReference type="EMBL" id="CAJNNV010031892">
    <property type="protein sequence ID" value="CAE8638238.1"/>
    <property type="molecule type" value="Genomic_DNA"/>
</dbReference>
<protein>
    <submittedName>
        <fullName evidence="1">Uncharacterized protein</fullName>
    </submittedName>
</protein>
<comment type="caution">
    <text evidence="1">The sequence shown here is derived from an EMBL/GenBank/DDBJ whole genome shotgun (WGS) entry which is preliminary data.</text>
</comment>
<proteinExistence type="predicted"/>
<name>A0A813HKH6_POLGL</name>
<dbReference type="Proteomes" id="UP000654075">
    <property type="component" value="Unassembled WGS sequence"/>
</dbReference>
<feature type="non-terminal residue" evidence="1">
    <location>
        <position position="99"/>
    </location>
</feature>
<gene>
    <name evidence="1" type="ORF">PGLA1383_LOCUS53453</name>
</gene>
<sequence length="99" mass="11264">MGKADVLHKPQVSVRAKLRRQEYQQAVNIESHRTRPSVNALSIGRKSRVWAVDEWRPTGSDHHLGGLRAQDVMQIQDEICRSGIALVDGRREQQRRGGQ</sequence>
<organism evidence="1 2">
    <name type="scientific">Polarella glacialis</name>
    <name type="common">Dinoflagellate</name>
    <dbReference type="NCBI Taxonomy" id="89957"/>
    <lineage>
        <taxon>Eukaryota</taxon>
        <taxon>Sar</taxon>
        <taxon>Alveolata</taxon>
        <taxon>Dinophyceae</taxon>
        <taxon>Suessiales</taxon>
        <taxon>Suessiaceae</taxon>
        <taxon>Polarella</taxon>
    </lineage>
</organism>
<keyword evidence="2" id="KW-1185">Reference proteome</keyword>
<evidence type="ECO:0000313" key="2">
    <source>
        <dbReference type="Proteomes" id="UP000654075"/>
    </source>
</evidence>
<evidence type="ECO:0000313" key="1">
    <source>
        <dbReference type="EMBL" id="CAE8638238.1"/>
    </source>
</evidence>
<dbReference type="AlphaFoldDB" id="A0A813HKH6"/>
<reference evidence="1" key="1">
    <citation type="submission" date="2021-02" db="EMBL/GenBank/DDBJ databases">
        <authorList>
            <person name="Dougan E. K."/>
            <person name="Rhodes N."/>
            <person name="Thang M."/>
            <person name="Chan C."/>
        </authorList>
    </citation>
    <scope>NUCLEOTIDE SEQUENCE</scope>
</reference>
<accession>A0A813HKH6</accession>